<dbReference type="EMBL" id="PKPP01027442">
    <property type="protein sequence ID" value="PWA28292.1"/>
    <property type="molecule type" value="Genomic_DNA"/>
</dbReference>
<evidence type="ECO:0000256" key="7">
    <source>
        <dbReference type="ARBA" id="ARBA00023136"/>
    </source>
</evidence>
<evidence type="ECO:0000313" key="10">
    <source>
        <dbReference type="EMBL" id="PWA28292.1"/>
    </source>
</evidence>
<dbReference type="AlphaFoldDB" id="A0A2U1K9Y6"/>
<dbReference type="Proteomes" id="UP000245207">
    <property type="component" value="Unassembled WGS sequence"/>
</dbReference>
<dbReference type="InterPro" id="IPR032675">
    <property type="entry name" value="LRR_dom_sf"/>
</dbReference>
<evidence type="ECO:0000256" key="6">
    <source>
        <dbReference type="ARBA" id="ARBA00022989"/>
    </source>
</evidence>
<dbReference type="OrthoDB" id="544346at2759"/>
<evidence type="ECO:0000256" key="5">
    <source>
        <dbReference type="ARBA" id="ARBA00022737"/>
    </source>
</evidence>
<reference evidence="10 11" key="1">
    <citation type="journal article" date="2018" name="Mol. Plant">
        <title>The genome of Artemisia annua provides insight into the evolution of Asteraceae family and artemisinin biosynthesis.</title>
        <authorList>
            <person name="Shen Q."/>
            <person name="Zhang L."/>
            <person name="Liao Z."/>
            <person name="Wang S."/>
            <person name="Yan T."/>
            <person name="Shi P."/>
            <person name="Liu M."/>
            <person name="Fu X."/>
            <person name="Pan Q."/>
            <person name="Wang Y."/>
            <person name="Lv Z."/>
            <person name="Lu X."/>
            <person name="Zhang F."/>
            <person name="Jiang W."/>
            <person name="Ma Y."/>
            <person name="Chen M."/>
            <person name="Hao X."/>
            <person name="Li L."/>
            <person name="Tang Y."/>
            <person name="Lv G."/>
            <person name="Zhou Y."/>
            <person name="Sun X."/>
            <person name="Brodelius P.E."/>
            <person name="Rose J.K.C."/>
            <person name="Tang K."/>
        </authorList>
    </citation>
    <scope>NUCLEOTIDE SEQUENCE [LARGE SCALE GENOMIC DNA]</scope>
    <source>
        <strain evidence="11">cv. Huhao1</strain>
        <tissue evidence="10">Leaf</tissue>
    </source>
</reference>
<comment type="caution">
    <text evidence="10">The sequence shown here is derived from an EMBL/GenBank/DDBJ whole genome shotgun (WGS) entry which is preliminary data.</text>
</comment>
<evidence type="ECO:0000256" key="8">
    <source>
        <dbReference type="ARBA" id="ARBA00023180"/>
    </source>
</evidence>
<dbReference type="FunFam" id="3.80.10.10:FF:000111">
    <property type="entry name" value="LRR receptor-like serine/threonine-protein kinase ERECTA"/>
    <property type="match status" value="1"/>
</dbReference>
<keyword evidence="4 9" id="KW-0812">Transmembrane</keyword>
<protein>
    <submittedName>
        <fullName evidence="10">Leucine-rich repeat-containing protein</fullName>
    </submittedName>
</protein>
<feature type="transmembrane region" description="Helical" evidence="9">
    <location>
        <begin position="204"/>
        <end position="229"/>
    </location>
</feature>
<evidence type="ECO:0000256" key="1">
    <source>
        <dbReference type="ARBA" id="ARBA00004167"/>
    </source>
</evidence>
<sequence>MYTSLRILDLSRNNLSGSIPRQMANLPIMNMSASSDHIDRFIGDLVEDKLQDLLVNWKKSSQRLGNSGIFVLLDLSGNKISGEIPASLGNLKALKQLNISHKKISGNIALLLGNLVGIESLDVSHNELSGLIPESLDQLGNLTVLDVSNNMLTGKIPRGRKMDTTDELGFQNNIGLCGIQINIKCPEDIPSSQERDEEDEDLSWIFWEGTWICFPVGFFSTILTMGYLLNFIQLFKFW</sequence>
<proteinExistence type="inferred from homology"/>
<keyword evidence="5" id="KW-0677">Repeat</keyword>
<dbReference type="GO" id="GO:0016020">
    <property type="term" value="C:membrane"/>
    <property type="evidence" value="ECO:0007669"/>
    <property type="project" value="UniProtKB-SubCell"/>
</dbReference>
<dbReference type="SUPFAM" id="SSF52058">
    <property type="entry name" value="L domain-like"/>
    <property type="match status" value="1"/>
</dbReference>
<dbReference type="PANTHER" id="PTHR48065:SF23">
    <property type="entry name" value="LEUCINE-RICH REPEAT-CONTAINING N-TERMINAL PLANT-TYPE DOMAIN-CONTAINING PROTEIN"/>
    <property type="match status" value="1"/>
</dbReference>
<name>A0A2U1K9Y6_ARTAN</name>
<dbReference type="Gene3D" id="3.80.10.10">
    <property type="entry name" value="Ribonuclease Inhibitor"/>
    <property type="match status" value="1"/>
</dbReference>
<comment type="subcellular location">
    <subcellularLocation>
        <location evidence="1">Membrane</location>
        <topology evidence="1">Single-pass membrane protein</topology>
    </subcellularLocation>
</comment>
<evidence type="ECO:0000256" key="3">
    <source>
        <dbReference type="ARBA" id="ARBA00022614"/>
    </source>
</evidence>
<keyword evidence="11" id="KW-1185">Reference proteome</keyword>
<dbReference type="PRINTS" id="PR00019">
    <property type="entry name" value="LEURICHRPT"/>
</dbReference>
<accession>A0A2U1K9Y6</accession>
<gene>
    <name evidence="10" type="ORF">CTI12_AA627350</name>
</gene>
<dbReference type="STRING" id="35608.A0A2U1K9Y6"/>
<dbReference type="Pfam" id="PF00560">
    <property type="entry name" value="LRR_1"/>
    <property type="match status" value="4"/>
</dbReference>
<evidence type="ECO:0000256" key="2">
    <source>
        <dbReference type="ARBA" id="ARBA00009592"/>
    </source>
</evidence>
<organism evidence="10 11">
    <name type="scientific">Artemisia annua</name>
    <name type="common">Sweet wormwood</name>
    <dbReference type="NCBI Taxonomy" id="35608"/>
    <lineage>
        <taxon>Eukaryota</taxon>
        <taxon>Viridiplantae</taxon>
        <taxon>Streptophyta</taxon>
        <taxon>Embryophyta</taxon>
        <taxon>Tracheophyta</taxon>
        <taxon>Spermatophyta</taxon>
        <taxon>Magnoliopsida</taxon>
        <taxon>eudicotyledons</taxon>
        <taxon>Gunneridae</taxon>
        <taxon>Pentapetalae</taxon>
        <taxon>asterids</taxon>
        <taxon>campanulids</taxon>
        <taxon>Asterales</taxon>
        <taxon>Asteraceae</taxon>
        <taxon>Asteroideae</taxon>
        <taxon>Anthemideae</taxon>
        <taxon>Artemisiinae</taxon>
        <taxon>Artemisia</taxon>
    </lineage>
</organism>
<keyword evidence="6 9" id="KW-1133">Transmembrane helix</keyword>
<comment type="similarity">
    <text evidence="2">Belongs to the RLP family.</text>
</comment>
<keyword evidence="3" id="KW-0433">Leucine-rich repeat</keyword>
<evidence type="ECO:0000256" key="9">
    <source>
        <dbReference type="SAM" id="Phobius"/>
    </source>
</evidence>
<keyword evidence="8" id="KW-0325">Glycoprotein</keyword>
<evidence type="ECO:0000313" key="11">
    <source>
        <dbReference type="Proteomes" id="UP000245207"/>
    </source>
</evidence>
<keyword evidence="7 9" id="KW-0472">Membrane</keyword>
<evidence type="ECO:0000256" key="4">
    <source>
        <dbReference type="ARBA" id="ARBA00022692"/>
    </source>
</evidence>
<dbReference type="PANTHER" id="PTHR48065">
    <property type="entry name" value="OS10G0469600 PROTEIN"/>
    <property type="match status" value="1"/>
</dbReference>
<dbReference type="InterPro" id="IPR001611">
    <property type="entry name" value="Leu-rich_rpt"/>
</dbReference>